<keyword evidence="1" id="KW-0812">Transmembrane</keyword>
<feature type="transmembrane region" description="Helical" evidence="1">
    <location>
        <begin position="41"/>
        <end position="58"/>
    </location>
</feature>
<dbReference type="OrthoDB" id="4773470at2"/>
<keyword evidence="3" id="KW-1185">Reference proteome</keyword>
<evidence type="ECO:0000313" key="3">
    <source>
        <dbReference type="Proteomes" id="UP000198327"/>
    </source>
</evidence>
<organism evidence="2 3">
    <name type="scientific">Rhodococcoides kyotonense</name>
    <dbReference type="NCBI Taxonomy" id="398843"/>
    <lineage>
        <taxon>Bacteria</taxon>
        <taxon>Bacillati</taxon>
        <taxon>Actinomycetota</taxon>
        <taxon>Actinomycetes</taxon>
        <taxon>Mycobacteriales</taxon>
        <taxon>Nocardiaceae</taxon>
        <taxon>Rhodococcoides</taxon>
    </lineage>
</organism>
<gene>
    <name evidence="2" type="ORF">SAMN05421642_11642</name>
</gene>
<feature type="transmembrane region" description="Helical" evidence="1">
    <location>
        <begin position="18"/>
        <end position="35"/>
    </location>
</feature>
<dbReference type="STRING" id="398843.A3K89_23760"/>
<keyword evidence="1" id="KW-1133">Transmembrane helix</keyword>
<keyword evidence="1" id="KW-0472">Membrane</keyword>
<dbReference type="AlphaFoldDB" id="A0A239M5V1"/>
<evidence type="ECO:0000256" key="1">
    <source>
        <dbReference type="SAM" id="Phobius"/>
    </source>
</evidence>
<protein>
    <recommendedName>
        <fullName evidence="4">DUF3093 domain-containing protein</fullName>
    </recommendedName>
</protein>
<evidence type="ECO:0000313" key="2">
    <source>
        <dbReference type="EMBL" id="SNT38095.1"/>
    </source>
</evidence>
<evidence type="ECO:0008006" key="4">
    <source>
        <dbReference type="Google" id="ProtNLM"/>
    </source>
</evidence>
<dbReference type="EMBL" id="FZOW01000016">
    <property type="protein sequence ID" value="SNT38095.1"/>
    <property type="molecule type" value="Genomic_DNA"/>
</dbReference>
<accession>A0A239M5V1</accession>
<reference evidence="3" key="1">
    <citation type="submission" date="2017-06" db="EMBL/GenBank/DDBJ databases">
        <authorList>
            <person name="Varghese N."/>
            <person name="Submissions S."/>
        </authorList>
    </citation>
    <scope>NUCLEOTIDE SEQUENCE [LARGE SCALE GENOMIC DNA]</scope>
    <source>
        <strain evidence="3">JCM 23211</strain>
    </source>
</reference>
<dbReference type="Proteomes" id="UP000198327">
    <property type="component" value="Unassembled WGS sequence"/>
</dbReference>
<name>A0A239M5V1_9NOCA</name>
<proteinExistence type="predicted"/>
<sequence length="157" mass="17350">MSEPGPVLFVEQGARWRALLWGPLFCIAVLIFEILTGPVVHWFALGLFSLVLIGFTYVQVSAARRHVSVELTPSTLRQGTEVLDLVDIDAILPPADYSDGDYEPKKWETARVLGELSGVPRRRHAIGLRLVGGAFVQAWAKDDDGLREALELAKENV</sequence>
<dbReference type="RefSeq" id="WP_089250580.1">
    <property type="nucleotide sequence ID" value="NZ_FZOW01000016.1"/>
</dbReference>